<proteinExistence type="predicted"/>
<dbReference type="EMBL" id="GBXM01087812">
    <property type="protein sequence ID" value="JAH20765.1"/>
    <property type="molecule type" value="Transcribed_RNA"/>
</dbReference>
<organism evidence="1">
    <name type="scientific">Anguilla anguilla</name>
    <name type="common">European freshwater eel</name>
    <name type="synonym">Muraena anguilla</name>
    <dbReference type="NCBI Taxonomy" id="7936"/>
    <lineage>
        <taxon>Eukaryota</taxon>
        <taxon>Metazoa</taxon>
        <taxon>Chordata</taxon>
        <taxon>Craniata</taxon>
        <taxon>Vertebrata</taxon>
        <taxon>Euteleostomi</taxon>
        <taxon>Actinopterygii</taxon>
        <taxon>Neopterygii</taxon>
        <taxon>Teleostei</taxon>
        <taxon>Anguilliformes</taxon>
        <taxon>Anguillidae</taxon>
        <taxon>Anguilla</taxon>
    </lineage>
</organism>
<sequence length="48" mass="5898">MFFYFTFIILLSYTWWKLVFVASHYNIHTNNHHSHLNLIQHSDLQMTS</sequence>
<name>A0A0E9QX25_ANGAN</name>
<protein>
    <submittedName>
        <fullName evidence="1">Uncharacterized protein</fullName>
    </submittedName>
</protein>
<reference evidence="1" key="1">
    <citation type="submission" date="2014-11" db="EMBL/GenBank/DDBJ databases">
        <authorList>
            <person name="Amaro Gonzalez C."/>
        </authorList>
    </citation>
    <scope>NUCLEOTIDE SEQUENCE</scope>
</reference>
<dbReference type="AlphaFoldDB" id="A0A0E9QX25"/>
<accession>A0A0E9QX25</accession>
<evidence type="ECO:0000313" key="1">
    <source>
        <dbReference type="EMBL" id="JAH20765.1"/>
    </source>
</evidence>
<reference evidence="1" key="2">
    <citation type="journal article" date="2015" name="Fish Shellfish Immunol.">
        <title>Early steps in the European eel (Anguilla anguilla)-Vibrio vulnificus interaction in the gills: Role of the RtxA13 toxin.</title>
        <authorList>
            <person name="Callol A."/>
            <person name="Pajuelo D."/>
            <person name="Ebbesson L."/>
            <person name="Teles M."/>
            <person name="MacKenzie S."/>
            <person name="Amaro C."/>
        </authorList>
    </citation>
    <scope>NUCLEOTIDE SEQUENCE</scope>
</reference>